<dbReference type="InterPro" id="IPR018946">
    <property type="entry name" value="PhoD-like_MPP"/>
</dbReference>
<evidence type="ECO:0000313" key="2">
    <source>
        <dbReference type="EMBL" id="VAX29413.1"/>
    </source>
</evidence>
<dbReference type="InterPro" id="IPR038607">
    <property type="entry name" value="PhoD-like_sf"/>
</dbReference>
<proteinExistence type="predicted"/>
<evidence type="ECO:0000259" key="1">
    <source>
        <dbReference type="Pfam" id="PF09423"/>
    </source>
</evidence>
<dbReference type="CDD" id="cd07389">
    <property type="entry name" value="MPP_PhoD"/>
    <property type="match status" value="1"/>
</dbReference>
<organism evidence="2">
    <name type="scientific">hydrothermal vent metagenome</name>
    <dbReference type="NCBI Taxonomy" id="652676"/>
    <lineage>
        <taxon>unclassified sequences</taxon>
        <taxon>metagenomes</taxon>
        <taxon>ecological metagenomes</taxon>
    </lineage>
</organism>
<name>A0A3B1CY25_9ZZZZ</name>
<gene>
    <name evidence="2" type="ORF">MNBD_NITROSPIRAE01-402</name>
</gene>
<dbReference type="EMBL" id="UOGF01000050">
    <property type="protein sequence ID" value="VAX29413.1"/>
    <property type="molecule type" value="Genomic_DNA"/>
</dbReference>
<dbReference type="SUPFAM" id="SSF56300">
    <property type="entry name" value="Metallo-dependent phosphatases"/>
    <property type="match status" value="1"/>
</dbReference>
<dbReference type="InterPro" id="IPR052900">
    <property type="entry name" value="Phospholipid_Metab_Enz"/>
</dbReference>
<dbReference type="PANTHER" id="PTHR43606">
    <property type="entry name" value="PHOSPHATASE, PUTATIVE (AFU_ORTHOLOGUE AFUA_6G08710)-RELATED"/>
    <property type="match status" value="1"/>
</dbReference>
<sequence>MSSLRKPSLGPIVGHTTHQSCRLWISAENPDTADEKQSEGRRTLGLIGIVKDNGKIDVNSISYFRLHREYSRTGTFNLGAELGLKRRIRGLTVKALEPETSYRVRLATLSLDDAFDNDSDVSDDTLIERLPEPASWEDVFNRVPQAYVEANFKTFAEPPDDGKPDTSMSFLLGSCRYPGLLWKRKKSDRIFGPMLQNHQGEVAFALMMGDQIYADVLGRNIPILLADTYAEFQERYTTAFGSKNMREFLRHIPTYMTLDDHEIEDNWTQDRMKNKEKRVLFNLAIDAYMSYQWSHGPRSWNNCAPPPEKKRLSATEEALHHPQTALLYYDFLCDGYPFFVLDTRTQRCQDEQEGLDDNHLLGRPAQHISEPGQLERFLYWLKTQQDTRGNTPKFIVSASVFAPNPVRSTRGGYKNKEASDSWPGFPNTRRAILDFIVENKIENLVFLSGDVHCGNVCEMTFKDGPANHLKSYNITSSAFYWPFPFADGNPSDSVHDSTNPANIDTFALSEGNGVMDYKAWGFTQADNYCRINIDPDNYQLDVYLFDQKGNAIKTGKKNGVFSSAPQRLKLTPW</sequence>
<feature type="domain" description="PhoD-like phosphatase metallophosphatase" evidence="1">
    <location>
        <begin position="194"/>
        <end position="460"/>
    </location>
</feature>
<dbReference type="InterPro" id="IPR029052">
    <property type="entry name" value="Metallo-depent_PP-like"/>
</dbReference>
<accession>A0A3B1CY25</accession>
<protein>
    <recommendedName>
        <fullName evidence="1">PhoD-like phosphatase metallophosphatase domain-containing protein</fullName>
    </recommendedName>
</protein>
<dbReference type="Pfam" id="PF09423">
    <property type="entry name" value="PhoD"/>
    <property type="match status" value="1"/>
</dbReference>
<dbReference type="Gene3D" id="3.60.21.70">
    <property type="entry name" value="PhoD-like phosphatase"/>
    <property type="match status" value="1"/>
</dbReference>
<dbReference type="PANTHER" id="PTHR43606:SF2">
    <property type="entry name" value="ALKALINE PHOSPHATASE FAMILY PROTEIN (AFU_ORTHOLOGUE AFUA_5G03860)"/>
    <property type="match status" value="1"/>
</dbReference>
<dbReference type="AlphaFoldDB" id="A0A3B1CY25"/>
<reference evidence="2" key="1">
    <citation type="submission" date="2018-06" db="EMBL/GenBank/DDBJ databases">
        <authorList>
            <person name="Zhirakovskaya E."/>
        </authorList>
    </citation>
    <scope>NUCLEOTIDE SEQUENCE</scope>
</reference>